<feature type="non-terminal residue" evidence="3">
    <location>
        <position position="51"/>
    </location>
</feature>
<dbReference type="PRINTS" id="PR00742">
    <property type="entry name" value="GLHYDRLASE35"/>
</dbReference>
<reference evidence="3 4" key="1">
    <citation type="submission" date="2024-05" db="EMBL/GenBank/DDBJ databases">
        <title>Genome sequencing and assembly of Indian major carp, Cirrhinus mrigala (Hamilton, 1822).</title>
        <authorList>
            <person name="Mohindra V."/>
            <person name="Chowdhury L.M."/>
            <person name="Lal K."/>
            <person name="Jena J.K."/>
        </authorList>
    </citation>
    <scope>NUCLEOTIDE SEQUENCE [LARGE SCALE GENOMIC DNA]</scope>
    <source>
        <strain evidence="3">CM1030</strain>
        <tissue evidence="3">Blood</tissue>
    </source>
</reference>
<sequence>MGLQVNSSQFNLGGKPFRILGGSLHYFRLPRAYWKDRMMKMKACGLNTLAV</sequence>
<dbReference type="SUPFAM" id="SSF51445">
    <property type="entry name" value="(Trans)glycosidases"/>
    <property type="match status" value="1"/>
</dbReference>
<proteinExistence type="inferred from homology"/>
<dbReference type="InterPro" id="IPR001944">
    <property type="entry name" value="Glycoside_Hdrlase_35"/>
</dbReference>
<evidence type="ECO:0000256" key="1">
    <source>
        <dbReference type="ARBA" id="ARBA00009809"/>
    </source>
</evidence>
<dbReference type="Gene3D" id="3.20.20.80">
    <property type="entry name" value="Glycosidases"/>
    <property type="match status" value="1"/>
</dbReference>
<comment type="caution">
    <text evidence="3">The sequence shown here is derived from an EMBL/GenBank/DDBJ whole genome shotgun (WGS) entry which is preliminary data.</text>
</comment>
<evidence type="ECO:0000259" key="2">
    <source>
        <dbReference type="Pfam" id="PF01301"/>
    </source>
</evidence>
<protein>
    <recommendedName>
        <fullName evidence="2">Glycoside hydrolase 35 catalytic domain-containing protein</fullName>
    </recommendedName>
</protein>
<dbReference type="Pfam" id="PF01301">
    <property type="entry name" value="Glyco_hydro_35"/>
    <property type="match status" value="1"/>
</dbReference>
<keyword evidence="4" id="KW-1185">Reference proteome</keyword>
<dbReference type="EMBL" id="JAMKFB020000010">
    <property type="protein sequence ID" value="KAL0183009.1"/>
    <property type="molecule type" value="Genomic_DNA"/>
</dbReference>
<accession>A0ABD0QA32</accession>
<evidence type="ECO:0000313" key="3">
    <source>
        <dbReference type="EMBL" id="KAL0183009.1"/>
    </source>
</evidence>
<gene>
    <name evidence="3" type="ORF">M9458_022384</name>
</gene>
<comment type="similarity">
    <text evidence="1">Belongs to the glycosyl hydrolase 35 family.</text>
</comment>
<dbReference type="InterPro" id="IPR017853">
    <property type="entry name" value="GH"/>
</dbReference>
<dbReference type="Proteomes" id="UP001529510">
    <property type="component" value="Unassembled WGS sequence"/>
</dbReference>
<feature type="domain" description="Glycoside hydrolase 35 catalytic" evidence="2">
    <location>
        <begin position="9"/>
        <end position="50"/>
    </location>
</feature>
<evidence type="ECO:0000313" key="4">
    <source>
        <dbReference type="Proteomes" id="UP001529510"/>
    </source>
</evidence>
<name>A0ABD0QA32_CIRMR</name>
<dbReference type="InterPro" id="IPR031330">
    <property type="entry name" value="Gly_Hdrlase_35_cat"/>
</dbReference>
<dbReference type="AlphaFoldDB" id="A0ABD0QA32"/>
<dbReference type="PANTHER" id="PTHR23421">
    <property type="entry name" value="BETA-GALACTOSIDASE RELATED"/>
    <property type="match status" value="1"/>
</dbReference>
<organism evidence="3 4">
    <name type="scientific">Cirrhinus mrigala</name>
    <name type="common">Mrigala</name>
    <dbReference type="NCBI Taxonomy" id="683832"/>
    <lineage>
        <taxon>Eukaryota</taxon>
        <taxon>Metazoa</taxon>
        <taxon>Chordata</taxon>
        <taxon>Craniata</taxon>
        <taxon>Vertebrata</taxon>
        <taxon>Euteleostomi</taxon>
        <taxon>Actinopterygii</taxon>
        <taxon>Neopterygii</taxon>
        <taxon>Teleostei</taxon>
        <taxon>Ostariophysi</taxon>
        <taxon>Cypriniformes</taxon>
        <taxon>Cyprinidae</taxon>
        <taxon>Labeoninae</taxon>
        <taxon>Labeonini</taxon>
        <taxon>Cirrhinus</taxon>
    </lineage>
</organism>